<evidence type="ECO:0000313" key="33">
    <source>
        <dbReference type="RefSeq" id="XP_034252330.1"/>
    </source>
</evidence>
<comment type="catalytic activity">
    <reaction evidence="14">
        <text>N-hexadecanoyl-L-phenylalanine + H2O = hexadecanoate + L-phenylalanine</text>
        <dbReference type="Rhea" id="RHEA:64124"/>
        <dbReference type="ChEBI" id="CHEBI:7896"/>
        <dbReference type="ChEBI" id="CHEBI:15377"/>
        <dbReference type="ChEBI" id="CHEBI:58095"/>
        <dbReference type="ChEBI" id="CHEBI:149699"/>
    </reaction>
    <physiologicalReaction direction="left-to-right" evidence="14">
        <dbReference type="Rhea" id="RHEA:64125"/>
    </physiologicalReaction>
</comment>
<keyword evidence="29" id="KW-0812">Transmembrane</keyword>
<evidence type="ECO:0000256" key="2">
    <source>
        <dbReference type="ARBA" id="ARBA00006247"/>
    </source>
</evidence>
<dbReference type="Proteomes" id="UP000515158">
    <property type="component" value="Unplaced"/>
</dbReference>
<dbReference type="AlphaFoldDB" id="A0A6P9A384"/>
<dbReference type="PIRSF" id="PIRSF037217">
    <property type="entry name" value="Carboxypeptidase_S"/>
    <property type="match status" value="1"/>
</dbReference>
<feature type="binding site" evidence="28">
    <location>
        <position position="179"/>
    </location>
    <ligand>
        <name>Zn(2+)</name>
        <dbReference type="ChEBI" id="CHEBI:29105"/>
        <label>1</label>
    </ligand>
</feature>
<dbReference type="Pfam" id="PF01546">
    <property type="entry name" value="Peptidase_M20"/>
    <property type="match status" value="1"/>
</dbReference>
<dbReference type="RefSeq" id="XP_034252330.1">
    <property type="nucleotide sequence ID" value="XM_034396439.1"/>
</dbReference>
<reference evidence="32 33" key="1">
    <citation type="submission" date="2025-04" db="UniProtKB">
        <authorList>
            <consortium name="RefSeq"/>
        </authorList>
    </citation>
    <scope>IDENTIFICATION</scope>
    <source>
        <tissue evidence="32 33">Total insect</tissue>
    </source>
</reference>
<feature type="binding site" evidence="28">
    <location>
        <position position="179"/>
    </location>
    <ligand>
        <name>Zn(2+)</name>
        <dbReference type="ChEBI" id="CHEBI:29105"/>
        <label>2</label>
    </ligand>
</feature>
<evidence type="ECO:0000313" key="31">
    <source>
        <dbReference type="Proteomes" id="UP000515158"/>
    </source>
</evidence>
<comment type="catalytic activity">
    <reaction evidence="16">
        <text>N-(9Z-octadecenoyl)-L-asparagine + H2O = L-asparagine + (9Z)-octadecenoate</text>
        <dbReference type="Rhea" id="RHEA:64136"/>
        <dbReference type="ChEBI" id="CHEBI:15377"/>
        <dbReference type="ChEBI" id="CHEBI:30823"/>
        <dbReference type="ChEBI" id="CHEBI:58048"/>
        <dbReference type="ChEBI" id="CHEBI:149730"/>
    </reaction>
    <physiologicalReaction direction="left-to-right" evidence="16">
        <dbReference type="Rhea" id="RHEA:64137"/>
    </physiologicalReaction>
</comment>
<dbReference type="GO" id="GO:0043604">
    <property type="term" value="P:amide biosynthetic process"/>
    <property type="evidence" value="ECO:0007669"/>
    <property type="project" value="TreeGrafter"/>
</dbReference>
<organism evidence="35">
    <name type="scientific">Thrips palmi</name>
    <name type="common">Melon thrips</name>
    <dbReference type="NCBI Taxonomy" id="161013"/>
    <lineage>
        <taxon>Eukaryota</taxon>
        <taxon>Metazoa</taxon>
        <taxon>Ecdysozoa</taxon>
        <taxon>Arthropoda</taxon>
        <taxon>Hexapoda</taxon>
        <taxon>Insecta</taxon>
        <taxon>Pterygota</taxon>
        <taxon>Neoptera</taxon>
        <taxon>Paraneoptera</taxon>
        <taxon>Thysanoptera</taxon>
        <taxon>Terebrantia</taxon>
        <taxon>Thripoidea</taxon>
        <taxon>Thripidae</taxon>
        <taxon>Thrips</taxon>
    </lineage>
</organism>
<evidence type="ECO:0000256" key="25">
    <source>
        <dbReference type="ARBA" id="ARBA00049100"/>
    </source>
</evidence>
<comment type="catalytic activity">
    <reaction evidence="26">
        <text>N-(9Z-octadecenoyl)-L-lysine + H2O = L-lysine + (9Z)-octadecenoate</text>
        <dbReference type="Rhea" id="RHEA:64192"/>
        <dbReference type="ChEBI" id="CHEBI:15377"/>
        <dbReference type="ChEBI" id="CHEBI:30823"/>
        <dbReference type="ChEBI" id="CHEBI:32551"/>
        <dbReference type="ChEBI" id="CHEBI:149731"/>
    </reaction>
    <physiologicalReaction direction="left-to-right" evidence="26">
        <dbReference type="Rhea" id="RHEA:64193"/>
    </physiologicalReaction>
</comment>
<evidence type="ECO:0000256" key="28">
    <source>
        <dbReference type="PIRSR" id="PIRSR037217-2"/>
    </source>
</evidence>
<evidence type="ECO:0000313" key="35">
    <source>
        <dbReference type="RefSeq" id="XP_034252333.1"/>
    </source>
</evidence>
<comment type="similarity">
    <text evidence="2">Belongs to the peptidase M20A family.</text>
</comment>
<feature type="binding site" evidence="28">
    <location>
        <position position="146"/>
    </location>
    <ligand>
        <name>Zn(2+)</name>
        <dbReference type="ChEBI" id="CHEBI:29105"/>
        <label>2</label>
    </ligand>
</feature>
<evidence type="ECO:0000256" key="8">
    <source>
        <dbReference type="ARBA" id="ARBA00046147"/>
    </source>
</evidence>
<proteinExistence type="inferred from homology"/>
<dbReference type="GO" id="GO:0006629">
    <property type="term" value="P:lipid metabolic process"/>
    <property type="evidence" value="ECO:0007669"/>
    <property type="project" value="UniProtKB-ARBA"/>
</dbReference>
<dbReference type="FunFam" id="3.40.630.10:FF:000027">
    <property type="entry name" value="N-fatty-acyl-amino acid synthase/hydrolase PM20D1"/>
    <property type="match status" value="1"/>
</dbReference>
<dbReference type="GO" id="GO:0004046">
    <property type="term" value="F:aminoacylase activity"/>
    <property type="evidence" value="ECO:0007669"/>
    <property type="project" value="UniProtKB-EC"/>
</dbReference>
<comment type="catalytic activity">
    <reaction evidence="15">
        <text>N-(9Z-octadecenoyl)-L-methionine + H2O = (9Z)-octadecenoate + L-methionine</text>
        <dbReference type="Rhea" id="RHEA:64144"/>
        <dbReference type="ChEBI" id="CHEBI:15377"/>
        <dbReference type="ChEBI" id="CHEBI:30823"/>
        <dbReference type="ChEBI" id="CHEBI:57844"/>
        <dbReference type="ChEBI" id="CHEBI:149732"/>
    </reaction>
    <physiologicalReaction direction="left-to-right" evidence="15">
        <dbReference type="Rhea" id="RHEA:64145"/>
    </physiologicalReaction>
</comment>
<evidence type="ECO:0000256" key="18">
    <source>
        <dbReference type="ARBA" id="ARBA00048579"/>
    </source>
</evidence>
<evidence type="ECO:0000256" key="1">
    <source>
        <dbReference type="ARBA" id="ARBA00004872"/>
    </source>
</evidence>
<comment type="catalytic activity">
    <reaction evidence="9">
        <text>(9Z)-octadecenoate + glycine = N-(9Z-octadecenoyl)glycine + H2O</text>
        <dbReference type="Rhea" id="RHEA:51316"/>
        <dbReference type="ChEBI" id="CHEBI:15377"/>
        <dbReference type="ChEBI" id="CHEBI:30823"/>
        <dbReference type="ChEBI" id="CHEBI:57305"/>
        <dbReference type="ChEBI" id="CHEBI:133992"/>
    </reaction>
    <physiologicalReaction direction="right-to-left" evidence="9">
        <dbReference type="Rhea" id="RHEA:51318"/>
    </physiologicalReaction>
</comment>
<evidence type="ECO:0000256" key="4">
    <source>
        <dbReference type="ARBA" id="ARBA00022723"/>
    </source>
</evidence>
<evidence type="ECO:0000256" key="7">
    <source>
        <dbReference type="ARBA" id="ARBA00034698"/>
    </source>
</evidence>
<evidence type="ECO:0000256" key="20">
    <source>
        <dbReference type="ARBA" id="ARBA00048729"/>
    </source>
</evidence>
<dbReference type="InterPro" id="IPR002933">
    <property type="entry name" value="Peptidase_M20"/>
</dbReference>
<comment type="catalytic activity">
    <reaction evidence="23">
        <text>an N-acyl-aromatic L-alpha-amino acid + H2O = an aromatic L-alpha-amino acid + a carboxylate</text>
        <dbReference type="Rhea" id="RHEA:54184"/>
        <dbReference type="ChEBI" id="CHEBI:15377"/>
        <dbReference type="ChEBI" id="CHEBI:29067"/>
        <dbReference type="ChEBI" id="CHEBI:84824"/>
        <dbReference type="ChEBI" id="CHEBI:138093"/>
        <dbReference type="EC" id="3.5.1.114"/>
    </reaction>
    <physiologicalReaction direction="left-to-right" evidence="23">
        <dbReference type="Rhea" id="RHEA:54185"/>
    </physiologicalReaction>
    <physiologicalReaction direction="right-to-left" evidence="23">
        <dbReference type="Rhea" id="RHEA:54186"/>
    </physiologicalReaction>
</comment>
<keyword evidence="5" id="KW-0378">Hydrolase</keyword>
<comment type="catalytic activity">
    <reaction evidence="24">
        <text>L-phenylalanine + (9Z)-octadecenoate = N-(9Z-octadecenoyl)-L-phenylalanine + H2O</text>
        <dbReference type="Rhea" id="RHEA:51300"/>
        <dbReference type="ChEBI" id="CHEBI:15377"/>
        <dbReference type="ChEBI" id="CHEBI:30823"/>
        <dbReference type="ChEBI" id="CHEBI:58095"/>
        <dbReference type="ChEBI" id="CHEBI:134020"/>
    </reaction>
    <physiologicalReaction direction="left-to-right" evidence="24">
        <dbReference type="Rhea" id="RHEA:51301"/>
    </physiologicalReaction>
    <physiologicalReaction direction="right-to-left" evidence="24">
        <dbReference type="Rhea" id="RHEA:51302"/>
    </physiologicalReaction>
</comment>
<dbReference type="CDD" id="cd05674">
    <property type="entry name" value="M20_yscS"/>
    <property type="match status" value="1"/>
</dbReference>
<comment type="catalytic activity">
    <reaction evidence="19">
        <text>N-(9Z-octadecenoyl)-L-serine + H2O = L-serine + (9Z)-octadecenoate</text>
        <dbReference type="Rhea" id="RHEA:51352"/>
        <dbReference type="ChEBI" id="CHEBI:15377"/>
        <dbReference type="ChEBI" id="CHEBI:30823"/>
        <dbReference type="ChEBI" id="CHEBI:33384"/>
        <dbReference type="ChEBI" id="CHEBI:134031"/>
    </reaction>
    <physiologicalReaction direction="left-to-right" evidence="19">
        <dbReference type="Rhea" id="RHEA:51353"/>
    </physiologicalReaction>
</comment>
<dbReference type="Gene3D" id="1.10.150.900">
    <property type="match status" value="1"/>
</dbReference>
<evidence type="ECO:0000256" key="3">
    <source>
        <dbReference type="ARBA" id="ARBA00022670"/>
    </source>
</evidence>
<evidence type="ECO:0000256" key="29">
    <source>
        <dbReference type="SAM" id="Phobius"/>
    </source>
</evidence>
<feature type="binding site" evidence="28">
    <location>
        <position position="241"/>
    </location>
    <ligand>
        <name>Zn(2+)</name>
        <dbReference type="ChEBI" id="CHEBI:29105"/>
        <label>2</label>
    </ligand>
</feature>
<dbReference type="KEGG" id="tpal:117651894"/>
<evidence type="ECO:0000256" key="23">
    <source>
        <dbReference type="ARBA" id="ARBA00048840"/>
    </source>
</evidence>
<keyword evidence="3" id="KW-0645">Protease</keyword>
<evidence type="ECO:0000256" key="17">
    <source>
        <dbReference type="ARBA" id="ARBA00048402"/>
    </source>
</evidence>
<dbReference type="OrthoDB" id="3064516at2759"/>
<name>A0A6P9A384_THRPL</name>
<feature type="active site" evidence="27">
    <location>
        <position position="148"/>
    </location>
</feature>
<dbReference type="GO" id="GO:0004181">
    <property type="term" value="F:metallocarboxypeptidase activity"/>
    <property type="evidence" value="ECO:0007669"/>
    <property type="project" value="InterPro"/>
</dbReference>
<comment type="catalytic activity">
    <reaction evidence="18">
        <text>an N-acyl-L-amino acid + H2O = an L-alpha-amino acid + a carboxylate</text>
        <dbReference type="Rhea" id="RHEA:15565"/>
        <dbReference type="ChEBI" id="CHEBI:15377"/>
        <dbReference type="ChEBI" id="CHEBI:29067"/>
        <dbReference type="ChEBI" id="CHEBI:59869"/>
        <dbReference type="ChEBI" id="CHEBI:59874"/>
        <dbReference type="EC" id="3.5.1.14"/>
    </reaction>
    <physiologicalReaction direction="left-to-right" evidence="18">
        <dbReference type="Rhea" id="RHEA:15566"/>
    </physiologicalReaction>
    <physiologicalReaction direction="right-to-left" evidence="18">
        <dbReference type="Rhea" id="RHEA:15567"/>
    </physiologicalReaction>
</comment>
<evidence type="ECO:0000256" key="19">
    <source>
        <dbReference type="ARBA" id="ARBA00048597"/>
    </source>
</evidence>
<dbReference type="GO" id="GO:0006520">
    <property type="term" value="P:amino acid metabolic process"/>
    <property type="evidence" value="ECO:0007669"/>
    <property type="project" value="UniProtKB-ARBA"/>
</dbReference>
<protein>
    <submittedName>
        <fullName evidence="32 33">N-fatty-acyl-amino acid synthase/hydrolase PM20D1-like</fullName>
    </submittedName>
</protein>
<dbReference type="GO" id="GO:0043605">
    <property type="term" value="P:amide catabolic process"/>
    <property type="evidence" value="ECO:0007669"/>
    <property type="project" value="UniProtKB-ARBA"/>
</dbReference>
<comment type="function">
    <text evidence="8">Secreted enzyme that regulates the endogenous N-fatty acyl amino acid (NAAs) tissue and circulating levels by functioning as a bidirectional NAA synthase/hydrolase. It condenses free fatty acids and free amino acids to generate NAAs and bidirectionally catalyzes the reverse hydrolysis reaction. Some of these NAAs stimulate oxidative metabolism via mitochondrial uncoupling, increasing energy expenditure in a UPC1-independent manner. Thereby, this secreted protein may indirectly regulate whole body energy expenditure. PM20D1 circulates in tight association with both low- and high-density (LDL and HDL,respectively) lipoprotein particles.</text>
</comment>
<comment type="catalytic activity">
    <reaction evidence="10">
        <text>N-(4Z,7Z,10Z,13Z,16Z,19Z-docosahexaenoyl)-L-phenylalanine + H2O = (4Z,7Z,10Z,13Z,16Z,19Z)-docosahexaenoate + L-phenylalanine</text>
        <dbReference type="Rhea" id="RHEA:64132"/>
        <dbReference type="ChEBI" id="CHEBI:15377"/>
        <dbReference type="ChEBI" id="CHEBI:58095"/>
        <dbReference type="ChEBI" id="CHEBI:77016"/>
        <dbReference type="ChEBI" id="CHEBI:149701"/>
    </reaction>
    <physiologicalReaction direction="left-to-right" evidence="10">
        <dbReference type="Rhea" id="RHEA:64133"/>
    </physiologicalReaction>
</comment>
<comment type="catalytic activity">
    <reaction evidence="13">
        <text>(5Z,8Z,11Z,14Z)-eicosatetraenoate + L-phenylalanine = N-(5Z,8Z,11Z,14Z-eicosatetraenoyl)-L-phenylalanine + H2O</text>
        <dbReference type="Rhea" id="RHEA:51312"/>
        <dbReference type="ChEBI" id="CHEBI:15377"/>
        <dbReference type="ChEBI" id="CHEBI:32395"/>
        <dbReference type="ChEBI" id="CHEBI:58095"/>
        <dbReference type="ChEBI" id="CHEBI:134022"/>
    </reaction>
    <physiologicalReaction direction="left-to-right" evidence="13">
        <dbReference type="Rhea" id="RHEA:51313"/>
    </physiologicalReaction>
    <physiologicalReaction direction="right-to-left" evidence="13">
        <dbReference type="Rhea" id="RHEA:51314"/>
    </physiologicalReaction>
</comment>
<dbReference type="Gene3D" id="3.40.630.10">
    <property type="entry name" value="Zn peptidases"/>
    <property type="match status" value="1"/>
</dbReference>
<dbReference type="GO" id="GO:0046872">
    <property type="term" value="F:metal ion binding"/>
    <property type="evidence" value="ECO:0007669"/>
    <property type="project" value="UniProtKB-KW"/>
</dbReference>
<comment type="pathway">
    <text evidence="7">Amino-acid metabolism.</text>
</comment>
<dbReference type="GeneID" id="117651894"/>
<feature type="binding site" evidence="28">
    <location>
        <position position="487"/>
    </location>
    <ligand>
        <name>Zn(2+)</name>
        <dbReference type="ChEBI" id="CHEBI:29105"/>
        <label>1</label>
    </ligand>
</feature>
<dbReference type="GO" id="GO:0006508">
    <property type="term" value="P:proteolysis"/>
    <property type="evidence" value="ECO:0007669"/>
    <property type="project" value="UniProtKB-KW"/>
</dbReference>
<evidence type="ECO:0000256" key="16">
    <source>
        <dbReference type="ARBA" id="ARBA00048380"/>
    </source>
</evidence>
<keyword evidence="31" id="KW-1185">Reference proteome</keyword>
<sequence length="529" mass="59725">MFLWTRRSLRYYIRHFRGLFVLSCCAIAVLTFVIVSILFARTILIQHRLDVKLGARVEERRDLVDEARSLERAERLAGALKIPTVSYKTDHQETQAFTKIHEYLQKSFPILHSHPAVKREIINDLSLLYTVHGTKSGILPYLLASHLDVVPVNEKDWSVPPFGGIIVNNSYIYGRGAIDDKCGVLGIMEALEYILEKGDRPHRTFFIAFGHDEEVSGKRGAQEIAKLLVSRGVKYLDFVLDEGFPVSDELIPGTNRPIAMLGVSEKGIATIELSVSGAPGHSSFPPAESPIGILSAAVSRLEKSPLPSMFGHGPEKQMFEYLAPHVSSAYKTVYSNLWFFSPMMEYKMASQPITNAFMRTTTAITMFQGGIKENVVPPSASALVNFRIHPAQTVKEVLAYTKQVIDDPRVQMKVKRSREAHPISPHDAHSVPYQMISTSIREVFRNSIVVPAVFIANTDTRWYLNFTSNLYRFLPTMVRLSDVSRYHGHNERISVENYHQSVSFYYRVIKNADLILSQGYTTRPFSAEL</sequence>
<dbReference type="RefSeq" id="XP_034252331.1">
    <property type="nucleotide sequence ID" value="XM_034396440.1"/>
</dbReference>
<dbReference type="InterPro" id="IPR011650">
    <property type="entry name" value="Peptidase_M20_dimer"/>
</dbReference>
<evidence type="ECO:0000256" key="22">
    <source>
        <dbReference type="ARBA" id="ARBA00048827"/>
    </source>
</evidence>
<accession>A0A6P9A384</accession>
<dbReference type="SUPFAM" id="SSF53187">
    <property type="entry name" value="Zn-dependent exopeptidases"/>
    <property type="match status" value="1"/>
</dbReference>
<evidence type="ECO:0000259" key="30">
    <source>
        <dbReference type="Pfam" id="PF07687"/>
    </source>
</evidence>
<dbReference type="RefSeq" id="XP_034252333.1">
    <property type="nucleotide sequence ID" value="XM_034396442.1"/>
</dbReference>
<evidence type="ECO:0000313" key="34">
    <source>
        <dbReference type="RefSeq" id="XP_034252331.1"/>
    </source>
</evidence>
<comment type="pathway">
    <text evidence="1">Lipid metabolism; fatty acid metabolism.</text>
</comment>
<comment type="catalytic activity">
    <reaction evidence="17">
        <text>N-(5Z,8Z,11Z,14Z)-eicosatetraenoyl-glycine + H2O = (5Z,8Z,11Z,14Z)-eicosatetraenoate + glycine</text>
        <dbReference type="Rhea" id="RHEA:64108"/>
        <dbReference type="ChEBI" id="CHEBI:15377"/>
        <dbReference type="ChEBI" id="CHEBI:32395"/>
        <dbReference type="ChEBI" id="CHEBI:57305"/>
        <dbReference type="ChEBI" id="CHEBI:59002"/>
    </reaction>
    <physiologicalReaction direction="left-to-right" evidence="17">
        <dbReference type="Rhea" id="RHEA:64109"/>
    </physiologicalReaction>
    <physiologicalReaction direction="right-to-left" evidence="17">
        <dbReference type="Rhea" id="RHEA:64110"/>
    </physiologicalReaction>
</comment>
<evidence type="ECO:0000256" key="6">
    <source>
        <dbReference type="ARBA" id="ARBA00022833"/>
    </source>
</evidence>
<evidence type="ECO:0000256" key="15">
    <source>
        <dbReference type="ARBA" id="ARBA00048145"/>
    </source>
</evidence>
<evidence type="ECO:0000256" key="9">
    <source>
        <dbReference type="ARBA" id="ARBA00047450"/>
    </source>
</evidence>
<evidence type="ECO:0000256" key="24">
    <source>
        <dbReference type="ARBA" id="ARBA00048879"/>
    </source>
</evidence>
<dbReference type="RefSeq" id="XP_034252334.1">
    <property type="nucleotide sequence ID" value="XM_034396443.1"/>
</dbReference>
<evidence type="ECO:0000256" key="14">
    <source>
        <dbReference type="ARBA" id="ARBA00047879"/>
    </source>
</evidence>
<dbReference type="Pfam" id="PF07687">
    <property type="entry name" value="M20_dimer"/>
    <property type="match status" value="1"/>
</dbReference>
<comment type="catalytic activity">
    <reaction evidence="20">
        <text>N-(9Z-octadecenoyl)-L-glutamine + H2O = L-glutamine + (9Z)-octadecenoate</text>
        <dbReference type="Rhea" id="RHEA:51356"/>
        <dbReference type="ChEBI" id="CHEBI:15377"/>
        <dbReference type="ChEBI" id="CHEBI:30823"/>
        <dbReference type="ChEBI" id="CHEBI:58359"/>
        <dbReference type="ChEBI" id="CHEBI:134033"/>
    </reaction>
    <physiologicalReaction direction="left-to-right" evidence="20">
        <dbReference type="Rhea" id="RHEA:51357"/>
    </physiologicalReaction>
</comment>
<evidence type="ECO:0000256" key="13">
    <source>
        <dbReference type="ARBA" id="ARBA00047874"/>
    </source>
</evidence>
<feature type="domain" description="Peptidase M20 dimerisation" evidence="30">
    <location>
        <begin position="264"/>
        <end position="408"/>
    </location>
</feature>
<evidence type="ECO:0000256" key="26">
    <source>
        <dbReference type="ARBA" id="ARBA00049457"/>
    </source>
</evidence>
<evidence type="ECO:0000313" key="32">
    <source>
        <dbReference type="RefSeq" id="XP_034252329.1"/>
    </source>
</evidence>
<evidence type="ECO:0000313" key="36">
    <source>
        <dbReference type="RefSeq" id="XP_034252334.1"/>
    </source>
</evidence>
<dbReference type="GO" id="GO:0005576">
    <property type="term" value="C:extracellular region"/>
    <property type="evidence" value="ECO:0007669"/>
    <property type="project" value="UniProtKB-ARBA"/>
</dbReference>
<dbReference type="PANTHER" id="PTHR45962:SF1">
    <property type="entry name" value="N-FATTY-ACYL-AMINO ACID SYNTHASE_HYDROLASE PM20D1"/>
    <property type="match status" value="1"/>
</dbReference>
<comment type="catalytic activity">
    <reaction evidence="12">
        <text>N-(9Z-octadecenoyl)-L-tyrosine + H2O = L-tyrosine + (9Z)-octadecenoate</text>
        <dbReference type="Rhea" id="RHEA:64184"/>
        <dbReference type="ChEBI" id="CHEBI:15377"/>
        <dbReference type="ChEBI" id="CHEBI:30823"/>
        <dbReference type="ChEBI" id="CHEBI:58315"/>
        <dbReference type="ChEBI" id="CHEBI:149734"/>
    </reaction>
    <physiologicalReaction direction="left-to-right" evidence="12">
        <dbReference type="Rhea" id="RHEA:64185"/>
    </physiologicalReaction>
</comment>
<comment type="catalytic activity">
    <reaction evidence="25">
        <text>N-(5Z,8Z,11Z,14Z-eicosatetraenoyl)-L-serine + H2O = (5Z,8Z,11Z,14Z)-eicosatetraenoate + L-serine</text>
        <dbReference type="Rhea" id="RHEA:64116"/>
        <dbReference type="ChEBI" id="CHEBI:15377"/>
        <dbReference type="ChEBI" id="CHEBI:32395"/>
        <dbReference type="ChEBI" id="CHEBI:33384"/>
        <dbReference type="ChEBI" id="CHEBI:149697"/>
    </reaction>
    <physiologicalReaction direction="left-to-right" evidence="25">
        <dbReference type="Rhea" id="RHEA:64117"/>
    </physiologicalReaction>
    <physiologicalReaction direction="right-to-left" evidence="25">
        <dbReference type="Rhea" id="RHEA:64118"/>
    </physiologicalReaction>
</comment>
<dbReference type="PANTHER" id="PTHR45962">
    <property type="entry name" value="N-FATTY-ACYL-AMINO ACID SYNTHASE/HYDROLASE PM20D1"/>
    <property type="match status" value="1"/>
</dbReference>
<keyword evidence="6 28" id="KW-0862">Zinc</keyword>
<keyword evidence="29" id="KW-1133">Transmembrane helix</keyword>
<evidence type="ECO:0000256" key="21">
    <source>
        <dbReference type="ARBA" id="ARBA00048822"/>
    </source>
</evidence>
<evidence type="ECO:0000256" key="5">
    <source>
        <dbReference type="ARBA" id="ARBA00022801"/>
    </source>
</evidence>
<dbReference type="Gene3D" id="3.30.70.360">
    <property type="match status" value="1"/>
</dbReference>
<keyword evidence="29" id="KW-0472">Membrane</keyword>
<evidence type="ECO:0000256" key="12">
    <source>
        <dbReference type="ARBA" id="ARBA00047866"/>
    </source>
</evidence>
<dbReference type="InterPro" id="IPR047177">
    <property type="entry name" value="Pept_M20A"/>
</dbReference>
<evidence type="ECO:0000256" key="11">
    <source>
        <dbReference type="ARBA" id="ARBA00047723"/>
    </source>
</evidence>
<evidence type="ECO:0000256" key="10">
    <source>
        <dbReference type="ARBA" id="ARBA00047567"/>
    </source>
</evidence>
<dbReference type="GO" id="GO:1990845">
    <property type="term" value="P:adaptive thermogenesis"/>
    <property type="evidence" value="ECO:0007669"/>
    <property type="project" value="UniProtKB-ARBA"/>
</dbReference>
<feature type="transmembrane region" description="Helical" evidence="29">
    <location>
        <begin position="20"/>
        <end position="40"/>
    </location>
</feature>
<dbReference type="InterPro" id="IPR017141">
    <property type="entry name" value="Pept_M20_carboxypep"/>
</dbReference>
<dbReference type="InterPro" id="IPR036264">
    <property type="entry name" value="Bact_exopeptidase_dim_dom"/>
</dbReference>
<gene>
    <name evidence="32 33 34 35 36" type="primary">LOC117651894</name>
</gene>
<keyword evidence="4 28" id="KW-0479">Metal-binding</keyword>
<feature type="active site" description="Proton acceptor" evidence="27">
    <location>
        <position position="213"/>
    </location>
</feature>
<dbReference type="RefSeq" id="XP_034252329.1">
    <property type="nucleotide sequence ID" value="XM_034396438.1"/>
</dbReference>
<feature type="binding site" evidence="28">
    <location>
        <position position="214"/>
    </location>
    <ligand>
        <name>Zn(2+)</name>
        <dbReference type="ChEBI" id="CHEBI:29105"/>
        <label>1</label>
    </ligand>
</feature>
<comment type="catalytic activity">
    <reaction evidence="11">
        <text>N-octadecanoyl-L-phenylalanine + H2O = octadecanoate + L-phenylalanine</text>
        <dbReference type="Rhea" id="RHEA:64128"/>
        <dbReference type="ChEBI" id="CHEBI:15377"/>
        <dbReference type="ChEBI" id="CHEBI:25629"/>
        <dbReference type="ChEBI" id="CHEBI:58095"/>
        <dbReference type="ChEBI" id="CHEBI:149700"/>
    </reaction>
    <physiologicalReaction direction="left-to-right" evidence="11">
        <dbReference type="Rhea" id="RHEA:64129"/>
    </physiologicalReaction>
</comment>
<evidence type="ECO:0000256" key="27">
    <source>
        <dbReference type="PIRSR" id="PIRSR037217-1"/>
    </source>
</evidence>
<dbReference type="SUPFAM" id="SSF55031">
    <property type="entry name" value="Bacterial exopeptidase dimerisation domain"/>
    <property type="match status" value="1"/>
</dbReference>
<dbReference type="FunFam" id="1.10.150.900:FF:000003">
    <property type="entry name" value="N-fatty-acyl-amino acid synthase/hydrolase PM20D1"/>
    <property type="match status" value="1"/>
</dbReference>
<comment type="catalytic activity">
    <reaction evidence="21">
        <text>N-(9Z-octadecenoyl)-L-tryptophan + H2O = L-tryptophan + (9Z)-octadecenoate</text>
        <dbReference type="Rhea" id="RHEA:64176"/>
        <dbReference type="ChEBI" id="CHEBI:15377"/>
        <dbReference type="ChEBI" id="CHEBI:30823"/>
        <dbReference type="ChEBI" id="CHEBI:57912"/>
        <dbReference type="ChEBI" id="CHEBI:149733"/>
    </reaction>
    <physiologicalReaction direction="left-to-right" evidence="21">
        <dbReference type="Rhea" id="RHEA:64177"/>
    </physiologicalReaction>
</comment>
<comment type="catalytic activity">
    <reaction evidence="22">
        <text>N-(9Z-octadecenoyl)-L-leucine + H2O = L-leucine + (9Z)-octadecenoate</text>
        <dbReference type="Rhea" id="RHEA:51360"/>
        <dbReference type="ChEBI" id="CHEBI:15377"/>
        <dbReference type="ChEBI" id="CHEBI:30823"/>
        <dbReference type="ChEBI" id="CHEBI:57427"/>
        <dbReference type="ChEBI" id="CHEBI:134035"/>
    </reaction>
    <physiologicalReaction direction="left-to-right" evidence="22">
        <dbReference type="Rhea" id="RHEA:51361"/>
    </physiologicalReaction>
    <physiologicalReaction direction="right-to-left" evidence="22">
        <dbReference type="Rhea" id="RHEA:51362"/>
    </physiologicalReaction>
</comment>